<dbReference type="PANTHER" id="PTHR46382">
    <property type="entry name" value="PHOSPHATIDATE CYTIDYLYLTRANSFERASE"/>
    <property type="match status" value="1"/>
</dbReference>
<evidence type="ECO:0000256" key="24">
    <source>
        <dbReference type="SAM" id="Phobius"/>
    </source>
</evidence>
<evidence type="ECO:0000256" key="21">
    <source>
        <dbReference type="ARBA" id="ARBA00032396"/>
    </source>
</evidence>
<keyword evidence="11 24" id="KW-0812">Transmembrane</keyword>
<dbReference type="Pfam" id="PF01148">
    <property type="entry name" value="CTP_transf_1"/>
    <property type="match status" value="1"/>
</dbReference>
<feature type="transmembrane region" description="Helical" evidence="24">
    <location>
        <begin position="114"/>
        <end position="136"/>
    </location>
</feature>
<dbReference type="Proteomes" id="UP000036923">
    <property type="component" value="Unassembled WGS sequence"/>
</dbReference>
<evidence type="ECO:0000256" key="18">
    <source>
        <dbReference type="ARBA" id="ARBA00029893"/>
    </source>
</evidence>
<evidence type="ECO:0000256" key="13">
    <source>
        <dbReference type="ARBA" id="ARBA00022989"/>
    </source>
</evidence>
<evidence type="ECO:0000256" key="16">
    <source>
        <dbReference type="ARBA" id="ARBA00023209"/>
    </source>
</evidence>
<evidence type="ECO:0000256" key="2">
    <source>
        <dbReference type="ARBA" id="ARBA00004651"/>
    </source>
</evidence>
<sequence precursor="true">MKTRIISGIVGIIILFVVVFSGSFFVSLSVFLLSLIGIFEFYNAVSNVGYKPVRIFGYIACLPVIVIGLKTENRVVTDYLDIIKSANYISLVLFLIIVFLFLVIIFFHEKYNIINIALTVFGMLYVPFLFAFVVLTRKLDNGFYYIWLIFIGAFATDIFAYFTGKFLGKRKILPIISPKKTIEGSLGGILGSMVLTFAFGLFVNYQLENELGQTMPYYHLIVLGGINGVVSQVGDWGASAIKRFSRIKDYGNLMPGHGGVLDRFDSILFVAPTVYFYITVVLSI</sequence>
<evidence type="ECO:0000256" key="8">
    <source>
        <dbReference type="ARBA" id="ARBA00022475"/>
    </source>
</evidence>
<dbReference type="GO" id="GO:0005886">
    <property type="term" value="C:plasma membrane"/>
    <property type="evidence" value="ECO:0007669"/>
    <property type="project" value="UniProtKB-SubCell"/>
</dbReference>
<evidence type="ECO:0000256" key="10">
    <source>
        <dbReference type="ARBA" id="ARBA00022679"/>
    </source>
</evidence>
<evidence type="ECO:0000256" key="4">
    <source>
        <dbReference type="ARBA" id="ARBA00005189"/>
    </source>
</evidence>
<feature type="transmembrane region" description="Helical" evidence="24">
    <location>
        <begin position="217"/>
        <end position="238"/>
    </location>
</feature>
<accession>A0A0L6JGT0</accession>
<feature type="transmembrane region" description="Helical" evidence="24">
    <location>
        <begin position="89"/>
        <end position="107"/>
    </location>
</feature>
<keyword evidence="16" id="KW-0594">Phospholipid biosynthesis</keyword>
<keyword evidence="13 24" id="KW-1133">Transmembrane helix</keyword>
<keyword evidence="12 25" id="KW-0548">Nucleotidyltransferase</keyword>
<gene>
    <name evidence="25" type="ORF">Bccel_0167</name>
</gene>
<comment type="similarity">
    <text evidence="5">Belongs to the CDS family.</text>
</comment>
<protein>
    <recommendedName>
        <fullName evidence="7">Phosphatidate cytidylyltransferase</fullName>
        <ecNumber evidence="6">2.7.7.41</ecNumber>
    </recommendedName>
    <alternativeName>
        <fullName evidence="20">CDP-DAG synthase</fullName>
    </alternativeName>
    <alternativeName>
        <fullName evidence="22">CDP-DG synthase</fullName>
    </alternativeName>
    <alternativeName>
        <fullName evidence="18">CDP-diacylglycerol synthase</fullName>
    </alternativeName>
    <alternativeName>
        <fullName evidence="21">CDP-diglyceride pyrophosphorylase</fullName>
    </alternativeName>
    <alternativeName>
        <fullName evidence="23">CDP-diglyceride synthase</fullName>
    </alternativeName>
    <alternativeName>
        <fullName evidence="19">CTP:phosphatidate cytidylyltransferase</fullName>
    </alternativeName>
</protein>
<keyword evidence="26" id="KW-1185">Reference proteome</keyword>
<evidence type="ECO:0000256" key="9">
    <source>
        <dbReference type="ARBA" id="ARBA00022516"/>
    </source>
</evidence>
<comment type="pathway">
    <text evidence="4">Lipid metabolism.</text>
</comment>
<evidence type="ECO:0000313" key="26">
    <source>
        <dbReference type="Proteomes" id="UP000036923"/>
    </source>
</evidence>
<proteinExistence type="inferred from homology"/>
<comment type="pathway">
    <text evidence="3">Phospholipid metabolism; CDP-diacylglycerol biosynthesis; CDP-diacylglycerol from sn-glycerol 3-phosphate: step 3/3.</text>
</comment>
<evidence type="ECO:0000256" key="20">
    <source>
        <dbReference type="ARBA" id="ARBA00032253"/>
    </source>
</evidence>
<evidence type="ECO:0000256" key="12">
    <source>
        <dbReference type="ARBA" id="ARBA00022695"/>
    </source>
</evidence>
<evidence type="ECO:0000256" key="14">
    <source>
        <dbReference type="ARBA" id="ARBA00023098"/>
    </source>
</evidence>
<name>A0A0L6JGT0_9FIRM</name>
<reference evidence="26" key="1">
    <citation type="submission" date="2015-07" db="EMBL/GenBank/DDBJ databases">
        <title>Near-Complete Genome Sequence of the Cellulolytic Bacterium Bacteroides (Pseudobacteroides) cellulosolvens ATCC 35603.</title>
        <authorList>
            <person name="Dassa B."/>
            <person name="Utturkar S.M."/>
            <person name="Klingeman D.M."/>
            <person name="Hurt R.A."/>
            <person name="Keller M."/>
            <person name="Xu J."/>
            <person name="Reddy Y.H.K."/>
            <person name="Borovok I."/>
            <person name="Grinberg I.R."/>
            <person name="Lamed R."/>
            <person name="Zhivin O."/>
            <person name="Bayer E.A."/>
            <person name="Brown S.D."/>
        </authorList>
    </citation>
    <scope>NUCLEOTIDE SEQUENCE [LARGE SCALE GENOMIC DNA]</scope>
    <source>
        <strain evidence="26">DSM 2933</strain>
    </source>
</reference>
<organism evidence="25 26">
    <name type="scientific">Pseudobacteroides cellulosolvens ATCC 35603 = DSM 2933</name>
    <dbReference type="NCBI Taxonomy" id="398512"/>
    <lineage>
        <taxon>Bacteria</taxon>
        <taxon>Bacillati</taxon>
        <taxon>Bacillota</taxon>
        <taxon>Clostridia</taxon>
        <taxon>Eubacteriales</taxon>
        <taxon>Oscillospiraceae</taxon>
        <taxon>Pseudobacteroides</taxon>
    </lineage>
</organism>
<evidence type="ECO:0000256" key="17">
    <source>
        <dbReference type="ARBA" id="ARBA00023264"/>
    </source>
</evidence>
<dbReference type="GO" id="GO:0016024">
    <property type="term" value="P:CDP-diacylglycerol biosynthetic process"/>
    <property type="evidence" value="ECO:0007669"/>
    <property type="project" value="TreeGrafter"/>
</dbReference>
<keyword evidence="14" id="KW-0443">Lipid metabolism</keyword>
<dbReference type="STRING" id="398512.Bccel_0167"/>
<dbReference type="eggNOG" id="COG4589">
    <property type="taxonomic scope" value="Bacteria"/>
</dbReference>
<evidence type="ECO:0000256" key="1">
    <source>
        <dbReference type="ARBA" id="ARBA00001698"/>
    </source>
</evidence>
<keyword evidence="9" id="KW-0444">Lipid biosynthesis</keyword>
<keyword evidence="15 24" id="KW-0472">Membrane</keyword>
<evidence type="ECO:0000256" key="3">
    <source>
        <dbReference type="ARBA" id="ARBA00005119"/>
    </source>
</evidence>
<evidence type="ECO:0000256" key="19">
    <source>
        <dbReference type="ARBA" id="ARBA00031825"/>
    </source>
</evidence>
<evidence type="ECO:0000256" key="11">
    <source>
        <dbReference type="ARBA" id="ARBA00022692"/>
    </source>
</evidence>
<dbReference type="GO" id="GO:0004605">
    <property type="term" value="F:phosphatidate cytidylyltransferase activity"/>
    <property type="evidence" value="ECO:0007669"/>
    <property type="project" value="UniProtKB-EC"/>
</dbReference>
<keyword evidence="10 25" id="KW-0808">Transferase</keyword>
<comment type="caution">
    <text evidence="25">The sequence shown here is derived from an EMBL/GenBank/DDBJ whole genome shotgun (WGS) entry which is preliminary data.</text>
</comment>
<evidence type="ECO:0000256" key="23">
    <source>
        <dbReference type="ARBA" id="ARBA00033406"/>
    </source>
</evidence>
<keyword evidence="17" id="KW-1208">Phospholipid metabolism</keyword>
<comment type="catalytic activity">
    <reaction evidence="1">
        <text>a 1,2-diacyl-sn-glycero-3-phosphate + CTP + H(+) = a CDP-1,2-diacyl-sn-glycerol + diphosphate</text>
        <dbReference type="Rhea" id="RHEA:16229"/>
        <dbReference type="ChEBI" id="CHEBI:15378"/>
        <dbReference type="ChEBI" id="CHEBI:33019"/>
        <dbReference type="ChEBI" id="CHEBI:37563"/>
        <dbReference type="ChEBI" id="CHEBI:58332"/>
        <dbReference type="ChEBI" id="CHEBI:58608"/>
        <dbReference type="EC" id="2.7.7.41"/>
    </reaction>
</comment>
<feature type="transmembrane region" description="Helical" evidence="24">
    <location>
        <begin position="51"/>
        <end position="69"/>
    </location>
</feature>
<evidence type="ECO:0000256" key="5">
    <source>
        <dbReference type="ARBA" id="ARBA00010185"/>
    </source>
</evidence>
<feature type="transmembrane region" description="Helical" evidence="24">
    <location>
        <begin position="6"/>
        <end position="39"/>
    </location>
</feature>
<evidence type="ECO:0000256" key="6">
    <source>
        <dbReference type="ARBA" id="ARBA00012487"/>
    </source>
</evidence>
<keyword evidence="8" id="KW-1003">Cell membrane</keyword>
<dbReference type="EMBL" id="LGTC01000001">
    <property type="protein sequence ID" value="KNY24910.1"/>
    <property type="molecule type" value="Genomic_DNA"/>
</dbReference>
<evidence type="ECO:0000256" key="22">
    <source>
        <dbReference type="ARBA" id="ARBA00032743"/>
    </source>
</evidence>
<evidence type="ECO:0000313" key="25">
    <source>
        <dbReference type="EMBL" id="KNY24910.1"/>
    </source>
</evidence>
<feature type="transmembrane region" description="Helical" evidence="24">
    <location>
        <begin position="142"/>
        <end position="163"/>
    </location>
</feature>
<comment type="subcellular location">
    <subcellularLocation>
        <location evidence="2">Cell membrane</location>
        <topology evidence="2">Multi-pass membrane protein</topology>
    </subcellularLocation>
</comment>
<dbReference type="OrthoDB" id="9799199at2"/>
<dbReference type="EC" id="2.7.7.41" evidence="6"/>
<evidence type="ECO:0000256" key="15">
    <source>
        <dbReference type="ARBA" id="ARBA00023136"/>
    </source>
</evidence>
<evidence type="ECO:0000256" key="7">
    <source>
        <dbReference type="ARBA" id="ARBA00019373"/>
    </source>
</evidence>
<feature type="transmembrane region" description="Helical" evidence="24">
    <location>
        <begin position="184"/>
        <end position="205"/>
    </location>
</feature>
<dbReference type="PATRIC" id="fig|398512.5.peg.177"/>
<dbReference type="AlphaFoldDB" id="A0A0L6JGT0"/>
<dbReference type="RefSeq" id="WP_036939564.1">
    <property type="nucleotide sequence ID" value="NZ_JQKC01000009.1"/>
</dbReference>
<dbReference type="PANTHER" id="PTHR46382:SF1">
    <property type="entry name" value="PHOSPHATIDATE CYTIDYLYLTRANSFERASE"/>
    <property type="match status" value="1"/>
</dbReference>